<evidence type="ECO:0000256" key="1">
    <source>
        <dbReference type="SAM" id="Phobius"/>
    </source>
</evidence>
<accession>A0ABQ8J9R4</accession>
<dbReference type="EMBL" id="NJHN03000060">
    <property type="protein sequence ID" value="KAH9419348.1"/>
    <property type="molecule type" value="Genomic_DNA"/>
</dbReference>
<dbReference type="Proteomes" id="UP000887458">
    <property type="component" value="Unassembled WGS sequence"/>
</dbReference>
<gene>
    <name evidence="2" type="ORF">DERP_005858</name>
</gene>
<organism evidence="2 3">
    <name type="scientific">Dermatophagoides pteronyssinus</name>
    <name type="common">European house dust mite</name>
    <dbReference type="NCBI Taxonomy" id="6956"/>
    <lineage>
        <taxon>Eukaryota</taxon>
        <taxon>Metazoa</taxon>
        <taxon>Ecdysozoa</taxon>
        <taxon>Arthropoda</taxon>
        <taxon>Chelicerata</taxon>
        <taxon>Arachnida</taxon>
        <taxon>Acari</taxon>
        <taxon>Acariformes</taxon>
        <taxon>Sarcoptiformes</taxon>
        <taxon>Astigmata</taxon>
        <taxon>Psoroptidia</taxon>
        <taxon>Analgoidea</taxon>
        <taxon>Pyroglyphidae</taxon>
        <taxon>Dermatophagoidinae</taxon>
        <taxon>Dermatophagoides</taxon>
    </lineage>
</organism>
<feature type="transmembrane region" description="Helical" evidence="1">
    <location>
        <begin position="45"/>
        <end position="65"/>
    </location>
</feature>
<keyword evidence="1" id="KW-1133">Transmembrane helix</keyword>
<sequence length="68" mass="8244">MLIVHLKNIHTQIIQDNFRKCKRRDKYPLLVIHYESIGRIIDQMILYDGWIFEAIAMNGLIVLWFRKT</sequence>
<comment type="caution">
    <text evidence="2">The sequence shown here is derived from an EMBL/GenBank/DDBJ whole genome shotgun (WGS) entry which is preliminary data.</text>
</comment>
<reference evidence="2 3" key="2">
    <citation type="journal article" date="2022" name="Mol. Biol. Evol.">
        <title>Comparative Genomics Reveals Insights into the Divergent Evolution of Astigmatic Mites and Household Pest Adaptations.</title>
        <authorList>
            <person name="Xiong Q."/>
            <person name="Wan A.T."/>
            <person name="Liu X."/>
            <person name="Fung C.S."/>
            <person name="Xiao X."/>
            <person name="Malainual N."/>
            <person name="Hou J."/>
            <person name="Wang L."/>
            <person name="Wang M."/>
            <person name="Yang K.Y."/>
            <person name="Cui Y."/>
            <person name="Leung E.L."/>
            <person name="Nong W."/>
            <person name="Shin S.K."/>
            <person name="Au S.W."/>
            <person name="Jeong K.Y."/>
            <person name="Chew F.T."/>
            <person name="Hui J.H."/>
            <person name="Leung T.F."/>
            <person name="Tungtrongchitr A."/>
            <person name="Zhong N."/>
            <person name="Liu Z."/>
            <person name="Tsui S.K."/>
        </authorList>
    </citation>
    <scope>NUCLEOTIDE SEQUENCE [LARGE SCALE GENOMIC DNA]</scope>
    <source>
        <strain evidence="2">Derp</strain>
    </source>
</reference>
<evidence type="ECO:0000313" key="3">
    <source>
        <dbReference type="Proteomes" id="UP000887458"/>
    </source>
</evidence>
<reference evidence="2 3" key="1">
    <citation type="journal article" date="2018" name="J. Allergy Clin. Immunol.">
        <title>High-quality assembly of Dermatophagoides pteronyssinus genome and transcriptome reveals a wide range of novel allergens.</title>
        <authorList>
            <person name="Liu X.Y."/>
            <person name="Yang K.Y."/>
            <person name="Wang M.Q."/>
            <person name="Kwok J.S."/>
            <person name="Zeng X."/>
            <person name="Yang Z."/>
            <person name="Xiao X.J."/>
            <person name="Lau C.P."/>
            <person name="Li Y."/>
            <person name="Huang Z.M."/>
            <person name="Ba J.G."/>
            <person name="Yim A.K."/>
            <person name="Ouyang C.Y."/>
            <person name="Ngai S.M."/>
            <person name="Chan T.F."/>
            <person name="Leung E.L."/>
            <person name="Liu L."/>
            <person name="Liu Z.G."/>
            <person name="Tsui S.K."/>
        </authorList>
    </citation>
    <scope>NUCLEOTIDE SEQUENCE [LARGE SCALE GENOMIC DNA]</scope>
    <source>
        <strain evidence="2">Derp</strain>
    </source>
</reference>
<name>A0ABQ8J9R4_DERPT</name>
<keyword evidence="1" id="KW-0812">Transmembrane</keyword>
<keyword evidence="3" id="KW-1185">Reference proteome</keyword>
<evidence type="ECO:0000313" key="2">
    <source>
        <dbReference type="EMBL" id="KAH9419348.1"/>
    </source>
</evidence>
<proteinExistence type="predicted"/>
<protein>
    <submittedName>
        <fullName evidence="2">Uncharacterized protein</fullName>
    </submittedName>
</protein>
<keyword evidence="1" id="KW-0472">Membrane</keyword>